<keyword evidence="4 6" id="KW-1133">Transmembrane helix</keyword>
<feature type="transmembrane region" description="Helical" evidence="6">
    <location>
        <begin position="246"/>
        <end position="267"/>
    </location>
</feature>
<keyword evidence="5 6" id="KW-0472">Membrane</keyword>
<keyword evidence="7" id="KW-0808">Transferase</keyword>
<evidence type="ECO:0000256" key="5">
    <source>
        <dbReference type="ARBA" id="ARBA00023136"/>
    </source>
</evidence>
<evidence type="ECO:0000313" key="8">
    <source>
        <dbReference type="Proteomes" id="UP000318878"/>
    </source>
</evidence>
<evidence type="ECO:0000256" key="4">
    <source>
        <dbReference type="ARBA" id="ARBA00022989"/>
    </source>
</evidence>
<evidence type="ECO:0000313" key="7">
    <source>
        <dbReference type="EMBL" id="TWT32002.1"/>
    </source>
</evidence>
<feature type="transmembrane region" description="Helical" evidence="6">
    <location>
        <begin position="78"/>
        <end position="104"/>
    </location>
</feature>
<dbReference type="CDD" id="cd13964">
    <property type="entry name" value="PT_UbiA_1"/>
    <property type="match status" value="1"/>
</dbReference>
<accession>A0A5C5V2P4</accession>
<protein>
    <submittedName>
        <fullName evidence="7">Prenyltransferase</fullName>
    </submittedName>
</protein>
<evidence type="ECO:0000256" key="1">
    <source>
        <dbReference type="ARBA" id="ARBA00004141"/>
    </source>
</evidence>
<dbReference type="OrthoDB" id="2908954at2"/>
<dbReference type="InterPro" id="IPR000537">
    <property type="entry name" value="UbiA_prenyltransferase"/>
</dbReference>
<feature type="transmembrane region" description="Helical" evidence="6">
    <location>
        <begin position="153"/>
        <end position="171"/>
    </location>
</feature>
<comment type="caution">
    <text evidence="7">The sequence shown here is derived from an EMBL/GenBank/DDBJ whole genome shotgun (WGS) entry which is preliminary data.</text>
</comment>
<dbReference type="Gene3D" id="1.10.357.140">
    <property type="entry name" value="UbiA prenyltransferase"/>
    <property type="match status" value="1"/>
</dbReference>
<feature type="transmembrane region" description="Helical" evidence="6">
    <location>
        <begin position="178"/>
        <end position="195"/>
    </location>
</feature>
<dbReference type="GO" id="GO:0016765">
    <property type="term" value="F:transferase activity, transferring alkyl or aryl (other than methyl) groups"/>
    <property type="evidence" value="ECO:0007669"/>
    <property type="project" value="InterPro"/>
</dbReference>
<feature type="transmembrane region" description="Helical" evidence="6">
    <location>
        <begin position="125"/>
        <end position="147"/>
    </location>
</feature>
<evidence type="ECO:0000256" key="6">
    <source>
        <dbReference type="SAM" id="Phobius"/>
    </source>
</evidence>
<feature type="transmembrane region" description="Helical" evidence="6">
    <location>
        <begin position="279"/>
        <end position="299"/>
    </location>
</feature>
<dbReference type="EMBL" id="SJPF01000004">
    <property type="protein sequence ID" value="TWT32002.1"/>
    <property type="molecule type" value="Genomic_DNA"/>
</dbReference>
<keyword evidence="8" id="KW-1185">Reference proteome</keyword>
<evidence type="ECO:0000256" key="3">
    <source>
        <dbReference type="ARBA" id="ARBA00022692"/>
    </source>
</evidence>
<organism evidence="7 8">
    <name type="scientific">Blastopirellula retiformator</name>
    <dbReference type="NCBI Taxonomy" id="2527970"/>
    <lineage>
        <taxon>Bacteria</taxon>
        <taxon>Pseudomonadati</taxon>
        <taxon>Planctomycetota</taxon>
        <taxon>Planctomycetia</taxon>
        <taxon>Pirellulales</taxon>
        <taxon>Pirellulaceae</taxon>
        <taxon>Blastopirellula</taxon>
    </lineage>
</organism>
<proteinExistence type="predicted"/>
<dbReference type="InterPro" id="IPR044878">
    <property type="entry name" value="UbiA_sf"/>
</dbReference>
<dbReference type="Pfam" id="PF01040">
    <property type="entry name" value="UbiA"/>
    <property type="match status" value="1"/>
</dbReference>
<dbReference type="AlphaFoldDB" id="A0A5C5V2P4"/>
<dbReference type="PANTHER" id="PTHR42723:SF1">
    <property type="entry name" value="CHLOROPHYLL SYNTHASE, CHLOROPLASTIC"/>
    <property type="match status" value="1"/>
</dbReference>
<dbReference type="PANTHER" id="PTHR42723">
    <property type="entry name" value="CHLOROPHYLL SYNTHASE"/>
    <property type="match status" value="1"/>
</dbReference>
<sequence length="357" mass="38536">MDCLSQSSRSTYNERFVSQFSLFLACAENVATVSAEPAWLPYFQLFRLPNVFTAWADILAGYLAVTQFSTDTASLTPWSVFLCLITASSLIYSAGMALNDYYDLEKDRQERPSRPLPSGRVSPRLAGWLGYQFLLVGVVLAAIAGYLYTDVALPWRGGVVALCLVASVLLYDAGLKATIFGAVAMGACRFFNLLLGMSLAGRLPEAEFSLIGYDIGQLAFAGGIAIYIAGVTWFARTEAKDSSRPLLIFGFVVLVIGLLTFVASPLLGSSVVRLRSMQTFGWCGLMLLIAVSILRRCIIAIADPSPSNVQVAVKQALLSLITLNAGFVLAVCGAFWAVIVALLVAPMLLLGRWVYST</sequence>
<dbReference type="Proteomes" id="UP000318878">
    <property type="component" value="Unassembled WGS sequence"/>
</dbReference>
<reference evidence="7 8" key="1">
    <citation type="submission" date="2019-02" db="EMBL/GenBank/DDBJ databases">
        <title>Deep-cultivation of Planctomycetes and their phenomic and genomic characterization uncovers novel biology.</title>
        <authorList>
            <person name="Wiegand S."/>
            <person name="Jogler M."/>
            <person name="Boedeker C."/>
            <person name="Pinto D."/>
            <person name="Vollmers J."/>
            <person name="Rivas-Marin E."/>
            <person name="Kohn T."/>
            <person name="Peeters S.H."/>
            <person name="Heuer A."/>
            <person name="Rast P."/>
            <person name="Oberbeckmann S."/>
            <person name="Bunk B."/>
            <person name="Jeske O."/>
            <person name="Meyerdierks A."/>
            <person name="Storesund J.E."/>
            <person name="Kallscheuer N."/>
            <person name="Luecker S."/>
            <person name="Lage O.M."/>
            <person name="Pohl T."/>
            <person name="Merkel B.J."/>
            <person name="Hornburger P."/>
            <person name="Mueller R.-W."/>
            <person name="Bruemmer F."/>
            <person name="Labrenz M."/>
            <person name="Spormann A.M."/>
            <person name="Op Den Camp H."/>
            <person name="Overmann J."/>
            <person name="Amann R."/>
            <person name="Jetten M.S.M."/>
            <person name="Mascher T."/>
            <person name="Medema M.H."/>
            <person name="Devos D.P."/>
            <person name="Kaster A.-K."/>
            <person name="Ovreas L."/>
            <person name="Rohde M."/>
            <person name="Galperin M.Y."/>
            <person name="Jogler C."/>
        </authorList>
    </citation>
    <scope>NUCLEOTIDE SEQUENCE [LARGE SCALE GENOMIC DNA]</scope>
    <source>
        <strain evidence="7 8">Enr8</strain>
    </source>
</reference>
<keyword evidence="3 6" id="KW-0812">Transmembrane</keyword>
<gene>
    <name evidence="7" type="ORF">Enr8_39280</name>
</gene>
<keyword evidence="2" id="KW-1003">Cell membrane</keyword>
<comment type="subcellular location">
    <subcellularLocation>
        <location evidence="1">Membrane</location>
        <topology evidence="1">Multi-pass membrane protein</topology>
    </subcellularLocation>
</comment>
<name>A0A5C5V2P4_9BACT</name>
<feature type="transmembrane region" description="Helical" evidence="6">
    <location>
        <begin position="215"/>
        <end position="234"/>
    </location>
</feature>
<evidence type="ECO:0000256" key="2">
    <source>
        <dbReference type="ARBA" id="ARBA00022475"/>
    </source>
</evidence>
<dbReference type="InterPro" id="IPR050475">
    <property type="entry name" value="Prenyltransferase_related"/>
</dbReference>
<dbReference type="GO" id="GO:0016020">
    <property type="term" value="C:membrane"/>
    <property type="evidence" value="ECO:0007669"/>
    <property type="project" value="UniProtKB-SubCell"/>
</dbReference>